<keyword evidence="1" id="KW-0732">Signal</keyword>
<feature type="signal peptide" evidence="1">
    <location>
        <begin position="1"/>
        <end position="24"/>
    </location>
</feature>
<dbReference type="Proteomes" id="UP001497623">
    <property type="component" value="Unassembled WGS sequence"/>
</dbReference>
<dbReference type="PANTHER" id="PTHR33332">
    <property type="entry name" value="REVERSE TRANSCRIPTASE DOMAIN-CONTAINING PROTEIN"/>
    <property type="match status" value="1"/>
</dbReference>
<evidence type="ECO:0000313" key="3">
    <source>
        <dbReference type="EMBL" id="CAL4080749.1"/>
    </source>
</evidence>
<comment type="caution">
    <text evidence="3">The sequence shown here is derived from an EMBL/GenBank/DDBJ whole genome shotgun (WGS) entry which is preliminary data.</text>
</comment>
<evidence type="ECO:0000313" key="4">
    <source>
        <dbReference type="Proteomes" id="UP001497623"/>
    </source>
</evidence>
<reference evidence="3 4" key="1">
    <citation type="submission" date="2024-05" db="EMBL/GenBank/DDBJ databases">
        <authorList>
            <person name="Wallberg A."/>
        </authorList>
    </citation>
    <scope>NUCLEOTIDE SEQUENCE [LARGE SCALE GENOMIC DNA]</scope>
</reference>
<dbReference type="AlphaFoldDB" id="A0AAV2QF67"/>
<feature type="chain" id="PRO_5043382594" description="Reverse transcriptase domain-containing protein" evidence="1">
    <location>
        <begin position="25"/>
        <end position="145"/>
    </location>
</feature>
<evidence type="ECO:0000259" key="2">
    <source>
        <dbReference type="PROSITE" id="PS50878"/>
    </source>
</evidence>
<protein>
    <recommendedName>
        <fullName evidence="2">Reverse transcriptase domain-containing protein</fullName>
    </recommendedName>
</protein>
<sequence>QGSVLGPLLFLVLISDIDQETVSAFISSFADDTRAAKGITTEDDVKSLQTDLQAIYKWSQDNNMEFNSPKFECLRYGNDSDIKENTCYKTPSGDSIKEVEHAKDLGIIMSNNGTFRQHVNKVVNTANQLCGWVLRTFRTPTDCQC</sequence>
<feature type="non-terminal residue" evidence="3">
    <location>
        <position position="1"/>
    </location>
</feature>
<dbReference type="InterPro" id="IPR000477">
    <property type="entry name" value="RT_dom"/>
</dbReference>
<dbReference type="PROSITE" id="PS50878">
    <property type="entry name" value="RT_POL"/>
    <property type="match status" value="1"/>
</dbReference>
<evidence type="ECO:0000256" key="1">
    <source>
        <dbReference type="SAM" id="SignalP"/>
    </source>
</evidence>
<feature type="domain" description="Reverse transcriptase" evidence="2">
    <location>
        <begin position="1"/>
        <end position="109"/>
    </location>
</feature>
<keyword evidence="4" id="KW-1185">Reference proteome</keyword>
<gene>
    <name evidence="3" type="ORF">MNOR_LOCUS11378</name>
</gene>
<proteinExistence type="predicted"/>
<name>A0AAV2QF67_MEGNR</name>
<accession>A0AAV2QF67</accession>
<organism evidence="3 4">
    <name type="scientific">Meganyctiphanes norvegica</name>
    <name type="common">Northern krill</name>
    <name type="synonym">Thysanopoda norvegica</name>
    <dbReference type="NCBI Taxonomy" id="48144"/>
    <lineage>
        <taxon>Eukaryota</taxon>
        <taxon>Metazoa</taxon>
        <taxon>Ecdysozoa</taxon>
        <taxon>Arthropoda</taxon>
        <taxon>Crustacea</taxon>
        <taxon>Multicrustacea</taxon>
        <taxon>Malacostraca</taxon>
        <taxon>Eumalacostraca</taxon>
        <taxon>Eucarida</taxon>
        <taxon>Euphausiacea</taxon>
        <taxon>Euphausiidae</taxon>
        <taxon>Meganyctiphanes</taxon>
    </lineage>
</organism>
<dbReference type="EMBL" id="CAXKWB010005960">
    <property type="protein sequence ID" value="CAL4080749.1"/>
    <property type="molecule type" value="Genomic_DNA"/>
</dbReference>